<dbReference type="InterPro" id="IPR001965">
    <property type="entry name" value="Znf_PHD"/>
</dbReference>
<dbReference type="PANTHER" id="PTHR47331">
    <property type="entry name" value="PHD-TYPE DOMAIN-CONTAINING PROTEIN"/>
    <property type="match status" value="1"/>
</dbReference>
<dbReference type="Pfam" id="PF18701">
    <property type="entry name" value="DUF5641"/>
    <property type="match status" value="1"/>
</dbReference>
<keyword evidence="3" id="KW-0862">Zinc</keyword>
<evidence type="ECO:0000256" key="3">
    <source>
        <dbReference type="ARBA" id="ARBA00022833"/>
    </source>
</evidence>
<dbReference type="CDD" id="cd01644">
    <property type="entry name" value="RT_pepA17"/>
    <property type="match status" value="1"/>
</dbReference>
<dbReference type="Pfam" id="PF03564">
    <property type="entry name" value="DUF1759"/>
    <property type="match status" value="1"/>
</dbReference>
<dbReference type="PANTHER" id="PTHR47331:SF1">
    <property type="entry name" value="GAG-LIKE PROTEIN"/>
    <property type="match status" value="1"/>
</dbReference>
<dbReference type="InterPro" id="IPR040676">
    <property type="entry name" value="DUF5641"/>
</dbReference>
<dbReference type="Pfam" id="PF00628">
    <property type="entry name" value="PHD"/>
    <property type="match status" value="1"/>
</dbReference>
<protein>
    <recommendedName>
        <fullName evidence="6">Integrase catalytic domain-containing protein</fullName>
    </recommendedName>
</protein>
<dbReference type="InterPro" id="IPR011011">
    <property type="entry name" value="Znf_FYVE_PHD"/>
</dbReference>
<accession>A0ABM1ZN91</accession>
<dbReference type="Gene3D" id="3.30.420.10">
    <property type="entry name" value="Ribonuclease H-like superfamily/Ribonuclease H"/>
    <property type="match status" value="1"/>
</dbReference>
<feature type="domain" description="Integrase catalytic" evidence="6">
    <location>
        <begin position="1741"/>
        <end position="1930"/>
    </location>
</feature>
<feature type="compositionally biased region" description="Polar residues" evidence="5">
    <location>
        <begin position="253"/>
        <end position="271"/>
    </location>
</feature>
<dbReference type="EnsemblMetazoa" id="AALFPA23_020130.R29647">
    <property type="protein sequence ID" value="AALFPA23_020130.P29647"/>
    <property type="gene ID" value="AALFPA23_020130"/>
</dbReference>
<reference evidence="7" key="2">
    <citation type="submission" date="2025-05" db="UniProtKB">
        <authorList>
            <consortium name="EnsemblMetazoa"/>
        </authorList>
    </citation>
    <scope>IDENTIFICATION</scope>
    <source>
        <strain evidence="7">Foshan</strain>
    </source>
</reference>
<dbReference type="InterPro" id="IPR036397">
    <property type="entry name" value="RNaseH_sf"/>
</dbReference>
<sequence>MVQCDGCSRWYHFSCAGVGDSIEADDRSYRCALCRPRGSRTSSSIRSTPSTTASAREAKLQLEMQQLAEEKELQAKLMAEKAKLEKEFLERKYKLLHAQLDEDARASSRASVQSGVSLPGSDDIVRDWIHNHQAILSAKSGKVNPTGLTSQAGGHVVATESIPVSSPAQDSLNLASISAAVDNEGRSRQVVIQPVMKIIDDVISPISTVYQGGFTSVANPALPRTPLQQSTPRTCSVSQTHIPATQPTVLRQTDVNTSQRAGPAATTSGGYQQPVDRPAAMHPPAGQYVPYAPPTMVSTISSEVFARGSAEPNAQYYTRPPNTLPSMLGQLGQSQTRRNEPVVYSGFDSNFLSRNQPPCLSNPLVSQNVPYSASHSQSVPISQPWDNPYPPLRPSVVSVSSYQGPIPAVPNPQLQYEMSQLSFGPNPQQLAARHVVPKDLPCFTGDPIEWPIFWSSYKTSTEMCGYNDSENLMRLQRSLKGDARKAVSSFLLHPSNVPEIINSLQVLYGRPEAIVNSLLAEVRATPAPRPEKLGTIINFGLAVRNFCTHLVSTGQHMHLTNPILIEELVEKLPANIKLDWAMHKQRVPNADLRAFADYMNVIVTAASSVTPVLTKSEKPKGKVEIHTVNTRKDKVINKSTVEPSNQAGTERPCVVCQNTGHKPKDCSTFKSKTLEDKWKAAQEVNLCRRCLYPHGKWPCKASNCGVNGCQQRHHRLLHPGDPREPRAEASTQSSSVISVHQQQHTVLFRIIPVILYANGRSVSTFAFLDGGSDSTLVERSLAEALGVEGPISPLCMQWTNGVKRVEDESQQIQLNISGQSADKQFTLRRVQTVDGLELPRQSVNFTEMRSKFPYMRGLPVQSYNDAVPGILIGLDNTRLKTTLKLREGREDEPVVAKTRLGWVIYGRSGKDVGIPLQRVHHICSKSRDEDLHELVKSFFSMESVGIAVNEVKESAEDKRAQQILQATTKRTETGRFETGLLWKFDHIEFPNSRPMAERRLQCLERRLLKSPSLYANVRQQIAEYITKGYAHKAVQREMDEMDPKRTWFLPLGVVVNPKNPEKVRVVWDAAASVEGVSLNSVLLKGPDLLTPLQAVLCRYRQREIAISGDIMEMFHQVLIRREDRAAQWFMWRDSPSDPIQVYIMDVATFGSTCSPSSTQYVKNQNAEEYAVEFPEASEAIKENHYVDDFLDSVDTIAEAVELALGVKKVHEKAGFLIRHWMSNSTEVLERIGEQNTQLVKSFTMDKGSNLERVLGMVWRPQEDMFVFSLTSREDLRRLLDGSTVPTKRQLLSLVMSVFDPLGMVAPFVVHGKSIVQDVWRSGINWDERLPADIVPRWEQYVKLLRTLDTVRISRCYFPGYHPEAYNSNELHIFVDASSAAYAAAAYFRIVDKGEIRCCLVSARTKVAPIKLLSVPRLELQAAVIGTRLMKSILSNHTVPVKRTILWSDSSTVLNWLRSDPRNYKQFVAFRVTEILDETEISNWRKVPTRLNVADEATKWGHGPCFDEHSRWFKGPEFLYKPECDWPADAIEPATTEELRAVHVLQQVTAVPVIEFERFSKWERVNRTVAFVLRFGDKQMHRDKSGPLSSEELKRAETVIFRLIQGTEYLEELNILRKNDAAQPEQHKQVQKSSRIFKLSPFLDPAGVIRMRSRIAAAECIPSEGKFPVILPKDHHATKLIINWYHRKYNHANNETVVNEIRQRFHVSELRTIVKKVASNCNWCKVYKSKPQIPSMGPLPSARLTPYTRAFTFTGLDYFGPINVRRGRGGVKRWVALFTCLGTRAVHLEIAHSLSAESCKMAIRRFIARRGSPQEIYSDQGTNFQSASAELKQQMEITNRDLLETFTNAETQWKLNPPYAPHMGGIWERLVRSVKTGLAHMELPRNPDEETLITALAEVESMVNSRPLTYLPIDSEESAALTPNHFLLLSSSGVVQPSARPTEESEVLRSNWKHVQVMLDRFWMMWIREYLPVIARQPKWFGDARSIKVGDLAIVVNEGVRNSWTRGRISRVYPGRDGRVRSADVQTAAGIMRRPATKLAILDIANEGSTAEET</sequence>
<keyword evidence="8" id="KW-1185">Reference proteome</keyword>
<dbReference type="InterPro" id="IPR019787">
    <property type="entry name" value="Znf_PHD-finger"/>
</dbReference>
<dbReference type="Pfam" id="PF05380">
    <property type="entry name" value="Peptidase_A17"/>
    <property type="match status" value="1"/>
</dbReference>
<dbReference type="Gene3D" id="2.60.120.650">
    <property type="entry name" value="Cupin"/>
    <property type="match status" value="1"/>
</dbReference>
<dbReference type="RefSeq" id="XP_062704335.1">
    <property type="nucleotide sequence ID" value="XM_062848351.1"/>
</dbReference>
<keyword evidence="4" id="KW-0175">Coiled coil</keyword>
<evidence type="ECO:0000256" key="2">
    <source>
        <dbReference type="ARBA" id="ARBA00022771"/>
    </source>
</evidence>
<reference evidence="8" key="1">
    <citation type="journal article" date="2015" name="Proc. Natl. Acad. Sci. U.S.A.">
        <title>Genome sequence of the Asian Tiger mosquito, Aedes albopictus, reveals insights into its biology, genetics, and evolution.</title>
        <authorList>
            <person name="Chen X.G."/>
            <person name="Jiang X."/>
            <person name="Gu J."/>
            <person name="Xu M."/>
            <person name="Wu Y."/>
            <person name="Deng Y."/>
            <person name="Zhang C."/>
            <person name="Bonizzoni M."/>
            <person name="Dermauw W."/>
            <person name="Vontas J."/>
            <person name="Armbruster P."/>
            <person name="Huang X."/>
            <person name="Yang Y."/>
            <person name="Zhang H."/>
            <person name="He W."/>
            <person name="Peng H."/>
            <person name="Liu Y."/>
            <person name="Wu K."/>
            <person name="Chen J."/>
            <person name="Lirakis M."/>
            <person name="Topalis P."/>
            <person name="Van Leeuwen T."/>
            <person name="Hall A.B."/>
            <person name="Jiang X."/>
            <person name="Thorpe C."/>
            <person name="Mueller R.L."/>
            <person name="Sun C."/>
            <person name="Waterhouse R.M."/>
            <person name="Yan G."/>
            <person name="Tu Z.J."/>
            <person name="Fang X."/>
            <person name="James A.A."/>
        </authorList>
    </citation>
    <scope>NUCLEOTIDE SEQUENCE [LARGE SCALE GENOMIC DNA]</scope>
    <source>
        <strain evidence="8">Foshan</strain>
    </source>
</reference>
<feature type="coiled-coil region" evidence="4">
    <location>
        <begin position="67"/>
        <end position="99"/>
    </location>
</feature>
<evidence type="ECO:0000256" key="4">
    <source>
        <dbReference type="SAM" id="Coils"/>
    </source>
</evidence>
<dbReference type="SUPFAM" id="SSF56672">
    <property type="entry name" value="DNA/RNA polymerases"/>
    <property type="match status" value="1"/>
</dbReference>
<dbReference type="InterPro" id="IPR001584">
    <property type="entry name" value="Integrase_cat-core"/>
</dbReference>
<dbReference type="InterPro" id="IPR043502">
    <property type="entry name" value="DNA/RNA_pol_sf"/>
</dbReference>
<keyword evidence="2" id="KW-0863">Zinc-finger</keyword>
<keyword evidence="1" id="KW-0479">Metal-binding</keyword>
<dbReference type="SUPFAM" id="SSF57903">
    <property type="entry name" value="FYVE/PHD zinc finger"/>
    <property type="match status" value="1"/>
</dbReference>
<evidence type="ECO:0000256" key="1">
    <source>
        <dbReference type="ARBA" id="ARBA00022723"/>
    </source>
</evidence>
<name>A0ABM1ZN91_AEDAL</name>
<organism evidence="7 8">
    <name type="scientific">Aedes albopictus</name>
    <name type="common">Asian tiger mosquito</name>
    <name type="synonym">Stegomyia albopicta</name>
    <dbReference type="NCBI Taxonomy" id="7160"/>
    <lineage>
        <taxon>Eukaryota</taxon>
        <taxon>Metazoa</taxon>
        <taxon>Ecdysozoa</taxon>
        <taxon>Arthropoda</taxon>
        <taxon>Hexapoda</taxon>
        <taxon>Insecta</taxon>
        <taxon>Pterygota</taxon>
        <taxon>Neoptera</taxon>
        <taxon>Endopterygota</taxon>
        <taxon>Diptera</taxon>
        <taxon>Nematocera</taxon>
        <taxon>Culicoidea</taxon>
        <taxon>Culicidae</taxon>
        <taxon>Culicinae</taxon>
        <taxon>Aedini</taxon>
        <taxon>Aedes</taxon>
        <taxon>Stegomyia</taxon>
    </lineage>
</organism>
<feature type="region of interest" description="Disordered" evidence="5">
    <location>
        <begin position="253"/>
        <end position="274"/>
    </location>
</feature>
<dbReference type="SUPFAM" id="SSF53098">
    <property type="entry name" value="Ribonuclease H-like"/>
    <property type="match status" value="1"/>
</dbReference>
<dbReference type="PROSITE" id="PS50994">
    <property type="entry name" value="INTEGRASE"/>
    <property type="match status" value="1"/>
</dbReference>
<dbReference type="InterPro" id="IPR008042">
    <property type="entry name" value="Retrotrans_Pao"/>
</dbReference>
<evidence type="ECO:0000256" key="5">
    <source>
        <dbReference type="SAM" id="MobiDB-lite"/>
    </source>
</evidence>
<evidence type="ECO:0000313" key="8">
    <source>
        <dbReference type="Proteomes" id="UP000069940"/>
    </source>
</evidence>
<dbReference type="InterPro" id="IPR005312">
    <property type="entry name" value="DUF1759"/>
</dbReference>
<dbReference type="InterPro" id="IPR012337">
    <property type="entry name" value="RNaseH-like_sf"/>
</dbReference>
<proteinExistence type="predicted"/>
<dbReference type="Proteomes" id="UP000069940">
    <property type="component" value="Unassembled WGS sequence"/>
</dbReference>
<evidence type="ECO:0000259" key="6">
    <source>
        <dbReference type="PROSITE" id="PS50994"/>
    </source>
</evidence>
<dbReference type="GeneID" id="134286698"/>
<dbReference type="CDD" id="cd15489">
    <property type="entry name" value="PHD_SF"/>
    <property type="match status" value="1"/>
</dbReference>
<dbReference type="SMART" id="SM00249">
    <property type="entry name" value="PHD"/>
    <property type="match status" value="1"/>
</dbReference>
<evidence type="ECO:0000313" key="7">
    <source>
        <dbReference type="EnsemblMetazoa" id="AALFPA23_020130.P29647"/>
    </source>
</evidence>